<dbReference type="PIRSF" id="PIRSF020906">
    <property type="entry name" value="Anti_s_fact_PmgA_prd"/>
    <property type="match status" value="1"/>
</dbReference>
<dbReference type="InterPro" id="IPR003594">
    <property type="entry name" value="HATPase_dom"/>
</dbReference>
<dbReference type="AlphaFoldDB" id="A0A2W4VMB8"/>
<protein>
    <submittedName>
        <fullName evidence="3">Anti-sigma regulatory factor</fullName>
    </submittedName>
</protein>
<keyword evidence="1" id="KW-0723">Serine/threonine-protein kinase</keyword>
<dbReference type="GO" id="GO:0004674">
    <property type="term" value="F:protein serine/threonine kinase activity"/>
    <property type="evidence" value="ECO:0007669"/>
    <property type="project" value="UniProtKB-KW"/>
</dbReference>
<keyword evidence="1" id="KW-0808">Transferase</keyword>
<dbReference type="Gene3D" id="3.30.565.10">
    <property type="entry name" value="Histidine kinase-like ATPase, C-terminal domain"/>
    <property type="match status" value="1"/>
</dbReference>
<accession>A0A2W4VMB8</accession>
<evidence type="ECO:0000313" key="3">
    <source>
        <dbReference type="EMBL" id="PZO13411.1"/>
    </source>
</evidence>
<feature type="domain" description="Histidine kinase/HSP90-like ATPase" evidence="2">
    <location>
        <begin position="30"/>
        <end position="125"/>
    </location>
</feature>
<evidence type="ECO:0000256" key="1">
    <source>
        <dbReference type="ARBA" id="ARBA00022527"/>
    </source>
</evidence>
<keyword evidence="1" id="KW-0418">Kinase</keyword>
<dbReference type="CDD" id="cd16936">
    <property type="entry name" value="HATPase_RsbW-like"/>
    <property type="match status" value="1"/>
</dbReference>
<name>A0A2W4VMB8_9CYAN</name>
<dbReference type="InterPro" id="IPR036890">
    <property type="entry name" value="HATPase_C_sf"/>
</dbReference>
<reference evidence="4" key="1">
    <citation type="submission" date="2018-04" db="EMBL/GenBank/DDBJ databases">
        <authorList>
            <person name="Cornet L."/>
        </authorList>
    </citation>
    <scope>NUCLEOTIDE SEQUENCE [LARGE SCALE GENOMIC DNA]</scope>
</reference>
<dbReference type="EMBL" id="QBMC01000126">
    <property type="protein sequence ID" value="PZO13411.1"/>
    <property type="molecule type" value="Genomic_DNA"/>
</dbReference>
<dbReference type="PANTHER" id="PTHR35526">
    <property type="entry name" value="ANTI-SIGMA-F FACTOR RSBW-RELATED"/>
    <property type="match status" value="1"/>
</dbReference>
<comment type="caution">
    <text evidence="3">The sequence shown here is derived from an EMBL/GenBank/DDBJ whole genome shotgun (WGS) entry which is preliminary data.</text>
</comment>
<evidence type="ECO:0000313" key="4">
    <source>
        <dbReference type="Proteomes" id="UP000249354"/>
    </source>
</evidence>
<evidence type="ECO:0000259" key="2">
    <source>
        <dbReference type="Pfam" id="PF13581"/>
    </source>
</evidence>
<proteinExistence type="predicted"/>
<organism evidence="3 4">
    <name type="scientific">Leptolyngbya foveolarum</name>
    <dbReference type="NCBI Taxonomy" id="47253"/>
    <lineage>
        <taxon>Bacteria</taxon>
        <taxon>Bacillati</taxon>
        <taxon>Cyanobacteriota</taxon>
        <taxon>Cyanophyceae</taxon>
        <taxon>Leptolyngbyales</taxon>
        <taxon>Leptolyngbyaceae</taxon>
        <taxon>Leptolyngbya group</taxon>
        <taxon>Leptolyngbya</taxon>
    </lineage>
</organism>
<dbReference type="SUPFAM" id="SSF55874">
    <property type="entry name" value="ATPase domain of HSP90 chaperone/DNA topoisomerase II/histidine kinase"/>
    <property type="match status" value="1"/>
</dbReference>
<dbReference type="InterPro" id="IPR016781">
    <property type="entry name" value="Anti-sigma_regulat_PmgA_prd"/>
</dbReference>
<sequence length="160" mass="18045">MKRWESISFTSTLYLRPILDTLLEPTPDLLHDELRLGLQEALVNAAKHGNQLDPQKIVSVRHAKGKGYYWWIISDQGAGFERPTLCGCPSPDEKAVSDCGRGLFILHQVFDQVLWSKDGKEIYLAKQVSTLPLVALTPTAFLKVVESLWRRWSAIAIRSA</sequence>
<dbReference type="Proteomes" id="UP000249354">
    <property type="component" value="Unassembled WGS sequence"/>
</dbReference>
<dbReference type="PANTHER" id="PTHR35526:SF3">
    <property type="entry name" value="ANTI-SIGMA-F FACTOR RSBW"/>
    <property type="match status" value="1"/>
</dbReference>
<dbReference type="InterPro" id="IPR050267">
    <property type="entry name" value="Anti-sigma-factor_SerPK"/>
</dbReference>
<gene>
    <name evidence="3" type="ORF">DCF25_16195</name>
</gene>
<dbReference type="Pfam" id="PF13581">
    <property type="entry name" value="HATPase_c_2"/>
    <property type="match status" value="1"/>
</dbReference>
<reference evidence="3 4" key="2">
    <citation type="submission" date="2018-06" db="EMBL/GenBank/DDBJ databases">
        <title>Metagenomic assembly of (sub)arctic Cyanobacteria and their associated microbiome from non-axenic cultures.</title>
        <authorList>
            <person name="Baurain D."/>
        </authorList>
    </citation>
    <scope>NUCLEOTIDE SEQUENCE [LARGE SCALE GENOMIC DNA]</scope>
    <source>
        <strain evidence="3">ULC129bin1</strain>
    </source>
</reference>